<reference evidence="1" key="1">
    <citation type="submission" date="2021-12" db="EMBL/GenBank/DDBJ databases">
        <title>Discovery of the Pendulisporaceae a myxobacterial family with distinct sporulation behavior and unique specialized metabolism.</title>
        <authorList>
            <person name="Garcia R."/>
            <person name="Popoff A."/>
            <person name="Bader C.D."/>
            <person name="Loehr J."/>
            <person name="Walesch S."/>
            <person name="Walt C."/>
            <person name="Boldt J."/>
            <person name="Bunk B."/>
            <person name="Haeckl F.J.F.P.J."/>
            <person name="Gunesch A.P."/>
            <person name="Birkelbach J."/>
            <person name="Nuebel U."/>
            <person name="Pietschmann T."/>
            <person name="Bach T."/>
            <person name="Mueller R."/>
        </authorList>
    </citation>
    <scope>NUCLEOTIDE SEQUENCE</scope>
    <source>
        <strain evidence="1">MSr11367</strain>
    </source>
</reference>
<dbReference type="Gene3D" id="1.20.1440.30">
    <property type="entry name" value="Biosynthetic Protein domain"/>
    <property type="match status" value="1"/>
</dbReference>
<dbReference type="PIRSF" id="PIRSF036794">
    <property type="entry name" value="UCP_erythr_ester"/>
    <property type="match status" value="1"/>
</dbReference>
<evidence type="ECO:0000313" key="1">
    <source>
        <dbReference type="EMBL" id="WXB08525.1"/>
    </source>
</evidence>
<dbReference type="PANTHER" id="PTHR31299">
    <property type="entry name" value="ESTERASE, PUTATIVE (AFU_ORTHOLOGUE AFUA_1G05850)-RELATED"/>
    <property type="match status" value="1"/>
</dbReference>
<gene>
    <name evidence="1" type="ORF">LVJ94_14915</name>
</gene>
<dbReference type="Gene3D" id="3.30.1870.10">
    <property type="entry name" value="EreA-like, domain 2"/>
    <property type="match status" value="1"/>
</dbReference>
<dbReference type="Pfam" id="PF05139">
    <property type="entry name" value="Erythro_esteras"/>
    <property type="match status" value="1"/>
</dbReference>
<dbReference type="Proteomes" id="UP001374803">
    <property type="component" value="Chromosome"/>
</dbReference>
<evidence type="ECO:0000313" key="2">
    <source>
        <dbReference type="Proteomes" id="UP001374803"/>
    </source>
</evidence>
<dbReference type="CDD" id="cd14728">
    <property type="entry name" value="Ere-like"/>
    <property type="match status" value="1"/>
</dbReference>
<protein>
    <submittedName>
        <fullName evidence="1">Erythromycin esterase family protein</fullName>
    </submittedName>
</protein>
<dbReference type="InterPro" id="IPR014622">
    <property type="entry name" value="UCP036794_erythomycin"/>
</dbReference>
<dbReference type="RefSeq" id="WP_394838195.1">
    <property type="nucleotide sequence ID" value="NZ_CP089929.1"/>
</dbReference>
<proteinExistence type="predicted"/>
<dbReference type="InterPro" id="IPR052036">
    <property type="entry name" value="Hydrolase/PRTase-associated"/>
</dbReference>
<dbReference type="PANTHER" id="PTHR31299:SF0">
    <property type="entry name" value="ESTERASE, PUTATIVE (AFU_ORTHOLOGUE AFUA_1G05850)-RELATED"/>
    <property type="match status" value="1"/>
</dbReference>
<dbReference type="SUPFAM" id="SSF159501">
    <property type="entry name" value="EreA/ChaN-like"/>
    <property type="match status" value="1"/>
</dbReference>
<dbReference type="Gene3D" id="3.40.1660.10">
    <property type="entry name" value="EreA-like (biosynthetic domain)"/>
    <property type="match status" value="1"/>
</dbReference>
<keyword evidence="2" id="KW-1185">Reference proteome</keyword>
<name>A0ABZ2LCM1_9BACT</name>
<sequence>MTDDDVLLARIGDARFVLLGEASHGTHEFYSERAHLTQRLIREKGFDAVAVEADWPDAYRVHRYVSGMGVDQDAEEALRGFARFPTWMWRNADVLDFVGWLRDENERREAHANRVGFYGLDLYSLYASIAEVLRYLEKADPNAAARARARYACFDHYGGDPQVYAYAAGRDVSASCEREAVLQLLELQARALELAQSDTELFYAEQNARLVKNAEEYYRHMMRGRVSTWNLRDRHMMDTLRELDRYLGKSMQGKKPRIVVWAHNSHLGDARATEMGRRGEWNVGQLAREAYPGETFHVGFSTYEGTVTAASDWDAPAERKRVRPGLRGSYEEVFHLTGLPRFLLVRGGERDALWQGPRLQRAIGVVYRPDAERWSHYFQTDLASQFDAVLHIDRTRAVEPLERTAMWHGGEAPETYPFAV</sequence>
<dbReference type="EMBL" id="CP089983">
    <property type="protein sequence ID" value="WXB08525.1"/>
    <property type="molecule type" value="Genomic_DNA"/>
</dbReference>
<dbReference type="InterPro" id="IPR007815">
    <property type="entry name" value="Emycin_Estase"/>
</dbReference>
<organism evidence="1 2">
    <name type="scientific">Pendulispora rubella</name>
    <dbReference type="NCBI Taxonomy" id="2741070"/>
    <lineage>
        <taxon>Bacteria</taxon>
        <taxon>Pseudomonadati</taxon>
        <taxon>Myxococcota</taxon>
        <taxon>Myxococcia</taxon>
        <taxon>Myxococcales</taxon>
        <taxon>Sorangiineae</taxon>
        <taxon>Pendulisporaceae</taxon>
        <taxon>Pendulispora</taxon>
    </lineage>
</organism>
<accession>A0ABZ2LCM1</accession>